<evidence type="ECO:0000313" key="2">
    <source>
        <dbReference type="EMBL" id="KAF7319429.1"/>
    </source>
</evidence>
<name>A0A8H6TLT1_MYCCL</name>
<keyword evidence="3" id="KW-1185">Reference proteome</keyword>
<dbReference type="Proteomes" id="UP000613580">
    <property type="component" value="Unassembled WGS sequence"/>
</dbReference>
<evidence type="ECO:0000256" key="1">
    <source>
        <dbReference type="SAM" id="MobiDB-lite"/>
    </source>
</evidence>
<feature type="region of interest" description="Disordered" evidence="1">
    <location>
        <begin position="299"/>
        <end position="329"/>
    </location>
</feature>
<sequence>MFRYPLASIRPLPHVNPDPGRRRVPDDPKEHHIRLTALAVKFREPPFPKYYTALLLPTNADMHVAPVPLDDHTTRYRTLDDLRTHTWIRPHFPASLLQSPGRHSGGVTFANPIARTFTVTGTVGTHDMVALFESVDVATDWPVPDENRDAFINAAARMDFRIIPLLDEAGNAVLGAERIQLLENLPGATVRVELSVVHRPIGSVNSFNGLIKNIQIIHRSGMQPGFSVPATVTQATVPSPVTAPQTVPVPNAKQFVVWHCSPNTPVLHSGNASAPASSVAAITSPNTAAAAHVVPAPSVNAAGPGPLPDTGTSAGTTSGGGSTVGPQRFTGTANVTTNGTSTLVAASAGAPPQPDVAPALNYAVPSSVFNGGSTVGPHRFTGTANVTANGASSLVPSSTVALPQPEAAPAPNYAVPSTVFGSPMPAPITPVRSLAKTPVGFRHSTHGRGRPTDVMWTPSEPLSPTPGLGWNIEGGGTALPPLLTFMSQTDPVSRPDSRADFSRAYPVGLASPFIRSNTAHSSFVHDRSTSPQSWGGSNYSGYSFVNMDAPPSDDTSLPNRPISEKAYGKRRANDDVEEGPSKTRRRD</sequence>
<feature type="region of interest" description="Disordered" evidence="1">
    <location>
        <begin position="544"/>
        <end position="587"/>
    </location>
</feature>
<proteinExistence type="predicted"/>
<organism evidence="2 3">
    <name type="scientific">Mycena chlorophos</name>
    <name type="common">Agaric fungus</name>
    <name type="synonym">Agaricus chlorophos</name>
    <dbReference type="NCBI Taxonomy" id="658473"/>
    <lineage>
        <taxon>Eukaryota</taxon>
        <taxon>Fungi</taxon>
        <taxon>Dikarya</taxon>
        <taxon>Basidiomycota</taxon>
        <taxon>Agaricomycotina</taxon>
        <taxon>Agaricomycetes</taxon>
        <taxon>Agaricomycetidae</taxon>
        <taxon>Agaricales</taxon>
        <taxon>Marasmiineae</taxon>
        <taxon>Mycenaceae</taxon>
        <taxon>Mycena</taxon>
    </lineage>
</organism>
<comment type="caution">
    <text evidence="2">The sequence shown here is derived from an EMBL/GenBank/DDBJ whole genome shotgun (WGS) entry which is preliminary data.</text>
</comment>
<feature type="compositionally biased region" description="Basic and acidic residues" evidence="1">
    <location>
        <begin position="562"/>
        <end position="574"/>
    </location>
</feature>
<dbReference type="AlphaFoldDB" id="A0A8H6TLT1"/>
<protein>
    <submittedName>
        <fullName evidence="2">F-box domain-containing protein</fullName>
    </submittedName>
</protein>
<accession>A0A8H6TLT1</accession>
<dbReference type="EMBL" id="JACAZE010000003">
    <property type="protein sequence ID" value="KAF7319429.1"/>
    <property type="molecule type" value="Genomic_DNA"/>
</dbReference>
<reference evidence="2" key="1">
    <citation type="submission" date="2020-05" db="EMBL/GenBank/DDBJ databases">
        <title>Mycena genomes resolve the evolution of fungal bioluminescence.</title>
        <authorList>
            <person name="Tsai I.J."/>
        </authorList>
    </citation>
    <scope>NUCLEOTIDE SEQUENCE</scope>
    <source>
        <strain evidence="2">110903Hualien_Pintung</strain>
    </source>
</reference>
<gene>
    <name evidence="2" type="ORF">HMN09_00281200</name>
</gene>
<evidence type="ECO:0000313" key="3">
    <source>
        <dbReference type="Proteomes" id="UP000613580"/>
    </source>
</evidence>